<feature type="coiled-coil region" evidence="4">
    <location>
        <begin position="42"/>
        <end position="72"/>
    </location>
</feature>
<evidence type="ECO:0000256" key="1">
    <source>
        <dbReference type="ARBA" id="ARBA00004604"/>
    </source>
</evidence>
<sequence length="561" mass="65139">MRRNQKFRKGNKKSMSMNKKKKQKNKIEIINKKALFNRYKNKQRVEEELVKKKQLEEKLKQDQVTYTDSDEEENPFQQLVSTFSKRSQSVEINSDLEDDNSDSVSVTSAASDGNAHNIDIEKNETASNDYIHKYDTSESDEDMESDHEIANEDSSEHSNEPFLKHLQFDLDDNLLVAISSDSPNFEQTMKSWPILGNLMVSIPKPLQHLPKKQKNKIMIIDEQPCAKPGSVLIMVPFKNAAYRIVKTLIEILVPKESGQVVNKNRFEEDFTGGELVMPKKNPKPEDYELLFSGNTDDTFRLGLSLTKKTLKLYTDFYSSDIIVASPLGLRMIVGAEGEEDRDYDFLASIEVLIMDQTDVFLMQNWDHLLHILDHFHLQPKKTHNTDFSRVRSWAVNGWTKYYRYLFKITEKAIIYVNEARDICKDSIMWKSIVFAHPYGKEAFGAADPISSVESRFEFFIKEVLPKHRDPLMSHTLIFVPSYFDYVKIRNYFKREDIGFVQICEYSKEAFQNKYGGSEFNMTITTLYCKYDLHRISAILGTERTAKMMKSEKSVHMFMTGD</sequence>
<feature type="compositionally biased region" description="Low complexity" evidence="5">
    <location>
        <begin position="102"/>
        <end position="112"/>
    </location>
</feature>
<dbReference type="OrthoDB" id="10264378at2759"/>
<gene>
    <name evidence="8" type="primary">DIEXF</name>
    <name evidence="8" type="ORF">EVAR_9427_1</name>
</gene>
<keyword evidence="3" id="KW-0539">Nucleus</keyword>
<feature type="domain" description="UTP25 C-terminal" evidence="6">
    <location>
        <begin position="443"/>
        <end position="508"/>
    </location>
</feature>
<keyword evidence="4" id="KW-0175">Coiled coil</keyword>
<accession>A0A4C1UDA3</accession>
<dbReference type="PANTHER" id="PTHR12933:SF0">
    <property type="entry name" value="U3 SMALL NUCLEOLAR RNA-ASSOCIATED PROTEIN 25 HOMOLOG"/>
    <property type="match status" value="1"/>
</dbReference>
<dbReference type="GO" id="GO:0000462">
    <property type="term" value="P:maturation of SSU-rRNA from tricistronic rRNA transcript (SSU-rRNA, 5.8S rRNA, LSU-rRNA)"/>
    <property type="evidence" value="ECO:0007669"/>
    <property type="project" value="TreeGrafter"/>
</dbReference>
<evidence type="ECO:0000256" key="2">
    <source>
        <dbReference type="ARBA" id="ARBA00009223"/>
    </source>
</evidence>
<feature type="compositionally biased region" description="Basic and acidic residues" evidence="5">
    <location>
        <begin position="118"/>
        <end position="136"/>
    </location>
</feature>
<dbReference type="STRING" id="151549.A0A4C1UDA3"/>
<feature type="compositionally biased region" description="Basic and acidic residues" evidence="5">
    <location>
        <begin position="146"/>
        <end position="158"/>
    </location>
</feature>
<evidence type="ECO:0000259" key="6">
    <source>
        <dbReference type="Pfam" id="PF06862"/>
    </source>
</evidence>
<name>A0A4C1UDA3_EUMVA</name>
<evidence type="ECO:0000313" key="9">
    <source>
        <dbReference type="Proteomes" id="UP000299102"/>
    </source>
</evidence>
<comment type="subcellular location">
    <subcellularLocation>
        <location evidence="1">Nucleus</location>
        <location evidence="1">Nucleolus</location>
    </subcellularLocation>
</comment>
<dbReference type="AlphaFoldDB" id="A0A4C1UDA3"/>
<organism evidence="8 9">
    <name type="scientific">Eumeta variegata</name>
    <name type="common">Bagworm moth</name>
    <name type="synonym">Eumeta japonica</name>
    <dbReference type="NCBI Taxonomy" id="151549"/>
    <lineage>
        <taxon>Eukaryota</taxon>
        <taxon>Metazoa</taxon>
        <taxon>Ecdysozoa</taxon>
        <taxon>Arthropoda</taxon>
        <taxon>Hexapoda</taxon>
        <taxon>Insecta</taxon>
        <taxon>Pterygota</taxon>
        <taxon>Neoptera</taxon>
        <taxon>Endopterygota</taxon>
        <taxon>Lepidoptera</taxon>
        <taxon>Glossata</taxon>
        <taxon>Ditrysia</taxon>
        <taxon>Tineoidea</taxon>
        <taxon>Psychidae</taxon>
        <taxon>Oiketicinae</taxon>
        <taxon>Eumeta</taxon>
    </lineage>
</organism>
<evidence type="ECO:0000256" key="4">
    <source>
        <dbReference type="SAM" id="Coils"/>
    </source>
</evidence>
<evidence type="ECO:0000313" key="8">
    <source>
        <dbReference type="EMBL" id="GBP24329.1"/>
    </source>
</evidence>
<dbReference type="Pfam" id="PF06862">
    <property type="entry name" value="Utp25_C"/>
    <property type="match status" value="1"/>
</dbReference>
<dbReference type="GO" id="GO:0034511">
    <property type="term" value="F:U3 snoRNA binding"/>
    <property type="evidence" value="ECO:0007669"/>
    <property type="project" value="InterPro"/>
</dbReference>
<dbReference type="GO" id="GO:0019843">
    <property type="term" value="F:rRNA binding"/>
    <property type="evidence" value="ECO:0007669"/>
    <property type="project" value="TreeGrafter"/>
</dbReference>
<dbReference type="Pfam" id="PF22916">
    <property type="entry name" value="UTP25_NTPase-like"/>
    <property type="match status" value="1"/>
</dbReference>
<dbReference type="InterPro" id="IPR053940">
    <property type="entry name" value="UTP25_NTPase-like"/>
</dbReference>
<dbReference type="Proteomes" id="UP000299102">
    <property type="component" value="Unassembled WGS sequence"/>
</dbReference>
<dbReference type="InterPro" id="IPR010678">
    <property type="entry name" value="UTP25"/>
</dbReference>
<feature type="region of interest" description="Disordered" evidence="5">
    <location>
        <begin position="90"/>
        <end position="158"/>
    </location>
</feature>
<feature type="compositionally biased region" description="Basic residues" evidence="5">
    <location>
        <begin position="1"/>
        <end position="24"/>
    </location>
</feature>
<dbReference type="EMBL" id="BGZK01000160">
    <property type="protein sequence ID" value="GBP24329.1"/>
    <property type="molecule type" value="Genomic_DNA"/>
</dbReference>
<evidence type="ECO:0000256" key="5">
    <source>
        <dbReference type="SAM" id="MobiDB-lite"/>
    </source>
</evidence>
<reference evidence="8 9" key="1">
    <citation type="journal article" date="2019" name="Commun. Biol.">
        <title>The bagworm genome reveals a unique fibroin gene that provides high tensile strength.</title>
        <authorList>
            <person name="Kono N."/>
            <person name="Nakamura H."/>
            <person name="Ohtoshi R."/>
            <person name="Tomita M."/>
            <person name="Numata K."/>
            <person name="Arakawa K."/>
        </authorList>
    </citation>
    <scope>NUCLEOTIDE SEQUENCE [LARGE SCALE GENOMIC DNA]</scope>
</reference>
<evidence type="ECO:0000259" key="7">
    <source>
        <dbReference type="Pfam" id="PF22916"/>
    </source>
</evidence>
<feature type="region of interest" description="Disordered" evidence="5">
    <location>
        <begin position="1"/>
        <end position="27"/>
    </location>
</feature>
<dbReference type="PANTHER" id="PTHR12933">
    <property type="entry name" value="ORF PROTEIN-RELATED"/>
    <property type="match status" value="1"/>
</dbReference>
<protein>
    <submittedName>
        <fullName evidence="8">Digestive organ expansion factor homolog</fullName>
    </submittedName>
</protein>
<comment type="caution">
    <text evidence="8">The sequence shown here is derived from an EMBL/GenBank/DDBJ whole genome shotgun (WGS) entry which is preliminary data.</text>
</comment>
<dbReference type="InterPro" id="IPR053939">
    <property type="entry name" value="UTP25_C"/>
</dbReference>
<evidence type="ECO:0000256" key="3">
    <source>
        <dbReference type="ARBA" id="ARBA00023242"/>
    </source>
</evidence>
<comment type="similarity">
    <text evidence="2">Belongs to the UTP25 family.</text>
</comment>
<proteinExistence type="inferred from homology"/>
<keyword evidence="9" id="KW-1185">Reference proteome</keyword>
<dbReference type="GO" id="GO:0032040">
    <property type="term" value="C:small-subunit processome"/>
    <property type="evidence" value="ECO:0007669"/>
    <property type="project" value="TreeGrafter"/>
</dbReference>
<feature type="domain" description="UTP25 NTP hydrolase-like" evidence="7">
    <location>
        <begin position="220"/>
        <end position="405"/>
    </location>
</feature>